<dbReference type="GO" id="GO:0016705">
    <property type="term" value="F:oxidoreductase activity, acting on paired donors, with incorporation or reduction of molecular oxygen"/>
    <property type="evidence" value="ECO:0007669"/>
    <property type="project" value="InterPro"/>
</dbReference>
<keyword evidence="7 11" id="KW-0560">Oxidoreductase</keyword>
<evidence type="ECO:0000256" key="6">
    <source>
        <dbReference type="ARBA" id="ARBA00022848"/>
    </source>
</evidence>
<comment type="similarity">
    <text evidence="3 11">Belongs to the cytochrome P450 family.</text>
</comment>
<dbReference type="GO" id="GO:0008395">
    <property type="term" value="F:steroid hydroxylase activity"/>
    <property type="evidence" value="ECO:0007669"/>
    <property type="project" value="TreeGrafter"/>
</dbReference>
<evidence type="ECO:0000256" key="10">
    <source>
        <dbReference type="PIRSR" id="PIRSR602401-1"/>
    </source>
</evidence>
<dbReference type="CDD" id="cd11055">
    <property type="entry name" value="CYP3A-like"/>
    <property type="match status" value="1"/>
</dbReference>
<comment type="function">
    <text evidence="9">Cytochromes P450 are a group of heme-thiolate monooxygenases. They oxidize a variety of structurally unrelated compounds, including steroids, fatty acids, and xenobiotics.</text>
</comment>
<evidence type="ECO:0000256" key="7">
    <source>
        <dbReference type="ARBA" id="ARBA00023002"/>
    </source>
</evidence>
<dbReference type="Gene3D" id="1.10.630.10">
    <property type="entry name" value="Cytochrome P450"/>
    <property type="match status" value="1"/>
</dbReference>
<comment type="cofactor">
    <cofactor evidence="10">
        <name>heme</name>
        <dbReference type="ChEBI" id="CHEBI:30413"/>
    </cofactor>
</comment>
<comment type="subcellular location">
    <subcellularLocation>
        <location evidence="2">Endoplasmic reticulum membrane</location>
        <topology evidence="2">Peripheral membrane protein</topology>
    </subcellularLocation>
    <subcellularLocation>
        <location evidence="1">Microsome membrane</location>
        <topology evidence="1">Peripheral membrane protein</topology>
    </subcellularLocation>
</comment>
<evidence type="ECO:0000256" key="1">
    <source>
        <dbReference type="ARBA" id="ARBA00004174"/>
    </source>
</evidence>
<dbReference type="PRINTS" id="PR00385">
    <property type="entry name" value="P450"/>
</dbReference>
<keyword evidence="6" id="KW-0256">Endoplasmic reticulum</keyword>
<dbReference type="InterPro" id="IPR017972">
    <property type="entry name" value="Cyt_P450_CS"/>
</dbReference>
<dbReference type="Proteomes" id="UP000663860">
    <property type="component" value="Unassembled WGS sequence"/>
</dbReference>
<evidence type="ECO:0000256" key="9">
    <source>
        <dbReference type="ARBA" id="ARBA00043906"/>
    </source>
</evidence>
<protein>
    <recommendedName>
        <fullName evidence="15">Cytochrome P450</fullName>
    </recommendedName>
</protein>
<evidence type="ECO:0000313" key="13">
    <source>
        <dbReference type="EMBL" id="CAF1008253.1"/>
    </source>
</evidence>
<evidence type="ECO:0000256" key="8">
    <source>
        <dbReference type="ARBA" id="ARBA00023004"/>
    </source>
</evidence>
<dbReference type="GO" id="GO:0020037">
    <property type="term" value="F:heme binding"/>
    <property type="evidence" value="ECO:0007669"/>
    <property type="project" value="InterPro"/>
</dbReference>
<reference evidence="13" key="1">
    <citation type="submission" date="2021-02" db="EMBL/GenBank/DDBJ databases">
        <authorList>
            <person name="Nowell W R."/>
        </authorList>
    </citation>
    <scope>NUCLEOTIDE SEQUENCE</scope>
</reference>
<keyword evidence="12" id="KW-0812">Transmembrane</keyword>
<accession>A0A814HF63</accession>
<organism evidence="13 14">
    <name type="scientific">Adineta steineri</name>
    <dbReference type="NCBI Taxonomy" id="433720"/>
    <lineage>
        <taxon>Eukaryota</taxon>
        <taxon>Metazoa</taxon>
        <taxon>Spiralia</taxon>
        <taxon>Gnathifera</taxon>
        <taxon>Rotifera</taxon>
        <taxon>Eurotatoria</taxon>
        <taxon>Bdelloidea</taxon>
        <taxon>Adinetida</taxon>
        <taxon>Adinetidae</taxon>
        <taxon>Adineta</taxon>
    </lineage>
</organism>
<keyword evidence="8 10" id="KW-0408">Iron</keyword>
<dbReference type="PRINTS" id="PR00463">
    <property type="entry name" value="EP450I"/>
</dbReference>
<dbReference type="GO" id="GO:0005789">
    <property type="term" value="C:endoplasmic reticulum membrane"/>
    <property type="evidence" value="ECO:0007669"/>
    <property type="project" value="UniProtKB-SubCell"/>
</dbReference>
<evidence type="ECO:0000256" key="12">
    <source>
        <dbReference type="SAM" id="Phobius"/>
    </source>
</evidence>
<dbReference type="Pfam" id="PF00067">
    <property type="entry name" value="p450"/>
    <property type="match status" value="1"/>
</dbReference>
<evidence type="ECO:0000313" key="14">
    <source>
        <dbReference type="Proteomes" id="UP000663860"/>
    </source>
</evidence>
<keyword evidence="11" id="KW-0503">Monooxygenase</keyword>
<sequence length="505" mass="58295">MTYFLIGDSITLTLFVILIFAFTYYIYNLLTNNVFRRIGIPGPTPIPFLGEIFNVIRKGLYKNDMDLVKKYGKIVGIYEGTSSVILLSDPDLLRNVLIKDSYAFINRRSAEGLVGPLEHGLLSLKDDHWKNARAIVSPTFSTAKLKAMYSLMDQTSDMFNNRLLEYADKQEIFNIKEISQHFALDTIGSCLFGIETNSLQNENATLVKHLKGIFTLSLANLIIIVYFISPRLARYLYTKGYSILPKNTMDYLTELLNQILNRRRQHLERRNDFIQIMVDHEEQVKHDEQQTGTLTKTLNDKEILGQALVFLLAGYETTSTLMSFFFYVMVTEPEIQEKVYQEIQQEIGNNEIKPDNINQLHYLDMVVNETLRMYPPVIRFDRVASNDYKLGDYQILKGFIISVPVYPIHHDPIVWPDPEKFIPERFSSTEKAKRHPMAYLPFGDGPRNCIGMRFALLEAKIAIVKALRVVEIQCCEKTEIPIKLNKLKVLVPKQGIWLRAVRRSQ</sequence>
<dbReference type="InterPro" id="IPR001128">
    <property type="entry name" value="Cyt_P450"/>
</dbReference>
<evidence type="ECO:0000256" key="3">
    <source>
        <dbReference type="ARBA" id="ARBA00010617"/>
    </source>
</evidence>
<dbReference type="GO" id="GO:0005506">
    <property type="term" value="F:iron ion binding"/>
    <property type="evidence" value="ECO:0007669"/>
    <property type="project" value="InterPro"/>
</dbReference>
<keyword evidence="5 10" id="KW-0479">Metal-binding</keyword>
<dbReference type="SUPFAM" id="SSF48264">
    <property type="entry name" value="Cytochrome P450"/>
    <property type="match status" value="1"/>
</dbReference>
<dbReference type="FunFam" id="1.10.630.10:FF:000042">
    <property type="entry name" value="Cytochrome P450"/>
    <property type="match status" value="1"/>
</dbReference>
<feature type="transmembrane region" description="Helical" evidence="12">
    <location>
        <begin position="6"/>
        <end position="27"/>
    </location>
</feature>
<evidence type="ECO:0000256" key="2">
    <source>
        <dbReference type="ARBA" id="ARBA00004406"/>
    </source>
</evidence>
<dbReference type="InterPro" id="IPR050705">
    <property type="entry name" value="Cytochrome_P450_3A"/>
</dbReference>
<evidence type="ECO:0008006" key="15">
    <source>
        <dbReference type="Google" id="ProtNLM"/>
    </source>
</evidence>
<evidence type="ECO:0000256" key="11">
    <source>
        <dbReference type="RuleBase" id="RU000461"/>
    </source>
</evidence>
<proteinExistence type="inferred from homology"/>
<keyword evidence="12" id="KW-1133">Transmembrane helix</keyword>
<dbReference type="EMBL" id="CAJNOE010000171">
    <property type="protein sequence ID" value="CAF1008253.1"/>
    <property type="molecule type" value="Genomic_DNA"/>
</dbReference>
<dbReference type="PANTHER" id="PTHR24302">
    <property type="entry name" value="CYTOCHROME P450 FAMILY 3"/>
    <property type="match status" value="1"/>
</dbReference>
<dbReference type="InterPro" id="IPR002401">
    <property type="entry name" value="Cyt_P450_E_grp-I"/>
</dbReference>
<evidence type="ECO:0000256" key="5">
    <source>
        <dbReference type="ARBA" id="ARBA00022723"/>
    </source>
</evidence>
<feature type="transmembrane region" description="Helical" evidence="12">
    <location>
        <begin position="210"/>
        <end position="229"/>
    </location>
</feature>
<keyword evidence="4 10" id="KW-0349">Heme</keyword>
<feature type="binding site" description="axial binding residue" evidence="10">
    <location>
        <position position="449"/>
    </location>
    <ligand>
        <name>heme</name>
        <dbReference type="ChEBI" id="CHEBI:30413"/>
    </ligand>
    <ligandPart>
        <name>Fe</name>
        <dbReference type="ChEBI" id="CHEBI:18248"/>
    </ligandPart>
</feature>
<dbReference type="PANTHER" id="PTHR24302:SF15">
    <property type="entry name" value="FATTY-ACID PEROXYGENASE"/>
    <property type="match status" value="1"/>
</dbReference>
<comment type="caution">
    <text evidence="13">The sequence shown here is derived from an EMBL/GenBank/DDBJ whole genome shotgun (WGS) entry which is preliminary data.</text>
</comment>
<name>A0A814HF63_9BILA</name>
<dbReference type="InterPro" id="IPR036396">
    <property type="entry name" value="Cyt_P450_sf"/>
</dbReference>
<dbReference type="AlphaFoldDB" id="A0A814HF63"/>
<evidence type="ECO:0000256" key="4">
    <source>
        <dbReference type="ARBA" id="ARBA00022617"/>
    </source>
</evidence>
<keyword evidence="12" id="KW-0472">Membrane</keyword>
<keyword evidence="6" id="KW-0492">Microsome</keyword>
<dbReference type="PROSITE" id="PS00086">
    <property type="entry name" value="CYTOCHROME_P450"/>
    <property type="match status" value="1"/>
</dbReference>
<gene>
    <name evidence="13" type="ORF">IZO911_LOCUS18030</name>
</gene>